<keyword evidence="4" id="KW-0732">Signal</keyword>
<accession>A0ABU3BBH9</accession>
<comment type="caution">
    <text evidence="5">The sequence shown here is derived from an EMBL/GenBank/DDBJ whole genome shotgun (WGS) entry which is preliminary data.</text>
</comment>
<proteinExistence type="predicted"/>
<organism evidence="5 6">
    <name type="scientific">Spectribacter acetivorans</name>
    <dbReference type="NCBI Taxonomy" id="3075603"/>
    <lineage>
        <taxon>Bacteria</taxon>
        <taxon>Pseudomonadati</taxon>
        <taxon>Pseudomonadota</taxon>
        <taxon>Gammaproteobacteria</taxon>
        <taxon>Salinisphaerales</taxon>
        <taxon>Salinisphaeraceae</taxon>
        <taxon>Spectribacter</taxon>
    </lineage>
</organism>
<evidence type="ECO:0000313" key="6">
    <source>
        <dbReference type="Proteomes" id="UP001259982"/>
    </source>
</evidence>
<dbReference type="Pfam" id="PF14559">
    <property type="entry name" value="TPR_19"/>
    <property type="match status" value="1"/>
</dbReference>
<dbReference type="RefSeq" id="WP_311659522.1">
    <property type="nucleotide sequence ID" value="NZ_JAVRHY010000011.1"/>
</dbReference>
<dbReference type="PROSITE" id="PS50005">
    <property type="entry name" value="TPR"/>
    <property type="match status" value="1"/>
</dbReference>
<dbReference type="InterPro" id="IPR019734">
    <property type="entry name" value="TPR_rpt"/>
</dbReference>
<dbReference type="InterPro" id="IPR051012">
    <property type="entry name" value="CellSynth/LPSAsmb/PSIAsmb"/>
</dbReference>
<dbReference type="EMBL" id="JAVRHY010000011">
    <property type="protein sequence ID" value="MDT0619172.1"/>
    <property type="molecule type" value="Genomic_DNA"/>
</dbReference>
<dbReference type="Proteomes" id="UP001259982">
    <property type="component" value="Unassembled WGS sequence"/>
</dbReference>
<gene>
    <name evidence="5" type="ORF">RM531_11870</name>
</gene>
<keyword evidence="6" id="KW-1185">Reference proteome</keyword>
<dbReference type="SMART" id="SM00028">
    <property type="entry name" value="TPR"/>
    <property type="match status" value="5"/>
</dbReference>
<name>A0ABU3BBH9_9GAMM</name>
<dbReference type="Gene3D" id="1.25.40.10">
    <property type="entry name" value="Tetratricopeptide repeat domain"/>
    <property type="match status" value="3"/>
</dbReference>
<evidence type="ECO:0000313" key="5">
    <source>
        <dbReference type="EMBL" id="MDT0619172.1"/>
    </source>
</evidence>
<feature type="repeat" description="TPR" evidence="3">
    <location>
        <begin position="252"/>
        <end position="285"/>
    </location>
</feature>
<dbReference type="PANTHER" id="PTHR45586">
    <property type="entry name" value="TPR REPEAT-CONTAINING PROTEIN PA4667"/>
    <property type="match status" value="1"/>
</dbReference>
<evidence type="ECO:0000256" key="3">
    <source>
        <dbReference type="PROSITE-ProRule" id="PRU00339"/>
    </source>
</evidence>
<evidence type="ECO:0000256" key="1">
    <source>
        <dbReference type="ARBA" id="ARBA00022737"/>
    </source>
</evidence>
<reference evidence="5 6" key="1">
    <citation type="submission" date="2023-09" db="EMBL/GenBank/DDBJ databases">
        <authorList>
            <person name="Rey-Velasco X."/>
        </authorList>
    </citation>
    <scope>NUCLEOTIDE SEQUENCE [LARGE SCALE GENOMIC DNA]</scope>
    <source>
        <strain evidence="5 6">P385</strain>
    </source>
</reference>
<feature type="chain" id="PRO_5046000246" evidence="4">
    <location>
        <begin position="24"/>
        <end position="401"/>
    </location>
</feature>
<evidence type="ECO:0000256" key="4">
    <source>
        <dbReference type="SAM" id="SignalP"/>
    </source>
</evidence>
<feature type="signal peptide" evidence="4">
    <location>
        <begin position="1"/>
        <end position="23"/>
    </location>
</feature>
<evidence type="ECO:0000256" key="2">
    <source>
        <dbReference type="ARBA" id="ARBA00022803"/>
    </source>
</evidence>
<keyword evidence="1" id="KW-0677">Repeat</keyword>
<dbReference type="InterPro" id="IPR011717">
    <property type="entry name" value="TPR-4"/>
</dbReference>
<protein>
    <submittedName>
        <fullName evidence="5">Tetratricopeptide repeat protein</fullName>
    </submittedName>
</protein>
<keyword evidence="2 3" id="KW-0802">TPR repeat</keyword>
<dbReference type="InterPro" id="IPR011990">
    <property type="entry name" value="TPR-like_helical_dom_sf"/>
</dbReference>
<dbReference type="PANTHER" id="PTHR45586:SF1">
    <property type="entry name" value="LIPOPOLYSACCHARIDE ASSEMBLY PROTEIN B"/>
    <property type="match status" value="1"/>
</dbReference>
<dbReference type="SUPFAM" id="SSF48452">
    <property type="entry name" value="TPR-like"/>
    <property type="match status" value="1"/>
</dbReference>
<dbReference type="Pfam" id="PF13432">
    <property type="entry name" value="TPR_16"/>
    <property type="match status" value="1"/>
</dbReference>
<sequence>MRPTLTAAFLSLALAIAGPAVLAQDEGNGEPAVQMPADGDTSDLTVSDRLSLVGLLVGDGYYDRALTVLSDIDPSAEDLDRVRFYTLRGLARLNRDDPAGARDDFRDSITAGQDKPVIYVYLGQAHFRLQEYADTLDAIDKAGSAAAKYPSLYILRAESHWKLDQPVGAFRALEAGLARYPDNHQFLRRQVFYMMELGTYQSAAELGRRYLGEIEGGPEDYLAIAVALHRGGESDEALSFLEYAQLRFPENTKITQALAQVYFDTGRGKAAADVYEKAAAVHPELTHEAAEFHRRAGQLFRALNLNARVRDPKEKMRQRVAILVELERYEQVAGAQASLNRVGLLEDQNIRYALAYSLFKAGKFDAAEAHLSRLTKGDLVRQATQLRQYMQECRSDPWLCA</sequence>
<dbReference type="Pfam" id="PF07721">
    <property type="entry name" value="TPR_4"/>
    <property type="match status" value="1"/>
</dbReference>